<evidence type="ECO:0000256" key="2">
    <source>
        <dbReference type="ARBA" id="ARBA00022679"/>
    </source>
</evidence>
<dbReference type="EMBL" id="BMMS01000005">
    <property type="protein sequence ID" value="GGO84117.1"/>
    <property type="molecule type" value="Genomic_DNA"/>
</dbReference>
<dbReference type="AlphaFoldDB" id="A0A918DUT4"/>
<comment type="similarity">
    <text evidence="1">Belongs to the carbohydrate kinase PfkB family.</text>
</comment>
<proteinExistence type="inferred from homology"/>
<keyword evidence="7" id="KW-1185">Reference proteome</keyword>
<dbReference type="InterPro" id="IPR011611">
    <property type="entry name" value="PfkB_dom"/>
</dbReference>
<dbReference type="Proteomes" id="UP000641932">
    <property type="component" value="Unassembled WGS sequence"/>
</dbReference>
<reference evidence="6" key="2">
    <citation type="submission" date="2020-09" db="EMBL/GenBank/DDBJ databases">
        <authorList>
            <person name="Sun Q."/>
            <person name="Zhou Y."/>
        </authorList>
    </citation>
    <scope>NUCLEOTIDE SEQUENCE</scope>
    <source>
        <strain evidence="6">CGMCC 4.7201</strain>
    </source>
</reference>
<protein>
    <submittedName>
        <fullName evidence="6">Sugar kinase</fullName>
    </submittedName>
</protein>
<dbReference type="Pfam" id="PF00294">
    <property type="entry name" value="PfkB"/>
    <property type="match status" value="1"/>
</dbReference>
<feature type="compositionally biased region" description="Basic and acidic residues" evidence="4">
    <location>
        <begin position="315"/>
        <end position="329"/>
    </location>
</feature>
<dbReference type="CDD" id="cd01166">
    <property type="entry name" value="KdgK"/>
    <property type="match status" value="1"/>
</dbReference>
<evidence type="ECO:0000256" key="3">
    <source>
        <dbReference type="ARBA" id="ARBA00022777"/>
    </source>
</evidence>
<evidence type="ECO:0000256" key="4">
    <source>
        <dbReference type="SAM" id="MobiDB-lite"/>
    </source>
</evidence>
<evidence type="ECO:0000313" key="7">
    <source>
        <dbReference type="Proteomes" id="UP000641932"/>
    </source>
</evidence>
<dbReference type="Gene3D" id="3.40.1190.20">
    <property type="match status" value="1"/>
</dbReference>
<organism evidence="6 7">
    <name type="scientific">Wenjunlia tyrosinilytica</name>
    <dbReference type="NCBI Taxonomy" id="1544741"/>
    <lineage>
        <taxon>Bacteria</taxon>
        <taxon>Bacillati</taxon>
        <taxon>Actinomycetota</taxon>
        <taxon>Actinomycetes</taxon>
        <taxon>Kitasatosporales</taxon>
        <taxon>Streptomycetaceae</taxon>
        <taxon>Wenjunlia</taxon>
    </lineage>
</organism>
<dbReference type="PANTHER" id="PTHR43320">
    <property type="entry name" value="SUGAR KINASE"/>
    <property type="match status" value="1"/>
</dbReference>
<name>A0A918DUT4_9ACTN</name>
<keyword evidence="2" id="KW-0808">Transferase</keyword>
<evidence type="ECO:0000256" key="1">
    <source>
        <dbReference type="ARBA" id="ARBA00010688"/>
    </source>
</evidence>
<evidence type="ECO:0000259" key="5">
    <source>
        <dbReference type="Pfam" id="PF00294"/>
    </source>
</evidence>
<dbReference type="PANTHER" id="PTHR43320:SF1">
    <property type="entry name" value="OS01G0105900 PROTEIN"/>
    <property type="match status" value="1"/>
</dbReference>
<gene>
    <name evidence="6" type="ORF">GCM10012280_14850</name>
</gene>
<dbReference type="SUPFAM" id="SSF53613">
    <property type="entry name" value="Ribokinase-like"/>
    <property type="match status" value="1"/>
</dbReference>
<keyword evidence="3 6" id="KW-0418">Kinase</keyword>
<dbReference type="GO" id="GO:0016301">
    <property type="term" value="F:kinase activity"/>
    <property type="evidence" value="ECO:0007669"/>
    <property type="project" value="UniProtKB-KW"/>
</dbReference>
<sequence>MPTSAPVLLVVGDVVTDVVAHQEHALTRGTDTAAAIEVRPGGSGANTAAWAAHSGAAVRMLGRVGADSARWHEDELALSGVEPRLAVDPCRPTARVIALVDPTGERTMVTDRAAGGRLSPEDWDDALLDGVGLVHVSGYTFFTDSGRRLAQTVLAAASRADVPVSVDPASSGFLRGFGVRTFLEATRACSVLLPNEDEAALLTTEKDPHAAAVRLSGWYAAAVVKLGARGAMAAADGGLVARRNAEPPARVVDTIGAGDAFAGGFLAARLGGADLAEALDAGCRTGALAVTLCGGRPPGPASDRSGGRTHAGRAGPDEPRRGCTSARDG</sequence>
<evidence type="ECO:0000313" key="6">
    <source>
        <dbReference type="EMBL" id="GGO84117.1"/>
    </source>
</evidence>
<dbReference type="InterPro" id="IPR029056">
    <property type="entry name" value="Ribokinase-like"/>
</dbReference>
<dbReference type="PROSITE" id="PS00584">
    <property type="entry name" value="PFKB_KINASES_2"/>
    <property type="match status" value="1"/>
</dbReference>
<reference evidence="6" key="1">
    <citation type="journal article" date="2014" name="Int. J. Syst. Evol. Microbiol.">
        <title>Complete genome sequence of Corynebacterium casei LMG S-19264T (=DSM 44701T), isolated from a smear-ripened cheese.</title>
        <authorList>
            <consortium name="US DOE Joint Genome Institute (JGI-PGF)"/>
            <person name="Walter F."/>
            <person name="Albersmeier A."/>
            <person name="Kalinowski J."/>
            <person name="Ruckert C."/>
        </authorList>
    </citation>
    <scope>NUCLEOTIDE SEQUENCE</scope>
    <source>
        <strain evidence="6">CGMCC 4.7201</strain>
    </source>
</reference>
<feature type="domain" description="Carbohydrate kinase PfkB" evidence="5">
    <location>
        <begin position="8"/>
        <end position="296"/>
    </location>
</feature>
<dbReference type="InterPro" id="IPR052700">
    <property type="entry name" value="Carb_kinase_PfkB-like"/>
</dbReference>
<feature type="region of interest" description="Disordered" evidence="4">
    <location>
        <begin position="294"/>
        <end position="329"/>
    </location>
</feature>
<comment type="caution">
    <text evidence="6">The sequence shown here is derived from an EMBL/GenBank/DDBJ whole genome shotgun (WGS) entry which is preliminary data.</text>
</comment>
<dbReference type="InterPro" id="IPR002173">
    <property type="entry name" value="Carboh/pur_kinase_PfkB_CS"/>
</dbReference>
<accession>A0A918DUT4</accession>